<comment type="function">
    <text evidence="1 8">Specifically methylates the guanine in position 966 of 16S rRNA in the assembled 30S particle.</text>
</comment>
<dbReference type="InterPro" id="IPR002052">
    <property type="entry name" value="DNA_methylase_N6_adenine_CS"/>
</dbReference>
<dbReference type="PROSITE" id="PS00092">
    <property type="entry name" value="N6_MTASE"/>
    <property type="match status" value="1"/>
</dbReference>
<comment type="similarity">
    <text evidence="2 8">Belongs to the methyltransferase superfamily. RsmD family.</text>
</comment>
<reference evidence="9 10" key="1">
    <citation type="submission" date="2019-06" db="EMBL/GenBank/DDBJ databases">
        <title>A complete genome sequence for Luteibacter pinisoli MAH-14.</title>
        <authorList>
            <person name="Baltrus D.A."/>
        </authorList>
    </citation>
    <scope>NUCLEOTIDE SEQUENCE [LARGE SCALE GENOMIC DNA]</scope>
    <source>
        <strain evidence="9 10">MAH-14</strain>
    </source>
</reference>
<dbReference type="EC" id="2.1.1.171" evidence="3 8"/>
<evidence type="ECO:0000256" key="5">
    <source>
        <dbReference type="ARBA" id="ARBA00022603"/>
    </source>
</evidence>
<sequence>MSSTGHIRIIGGSLRQSRLDVPDMPGLRPTPDRVRETLFNWLQPVIGGARCLDLYAGTGALGIEALSRGAAVVTFVERDPKLGAALKANLARLKVQAAVVGDDAARWLKAGGKPFDVVFMDPPFADHLWDAAAAALEAHGWLAPSAWIYVEAPTGVTPELPEAWQLHRQGHAGGVTYTLYRRIPVDPLS</sequence>
<dbReference type="Proteomes" id="UP000316093">
    <property type="component" value="Chromosome"/>
</dbReference>
<evidence type="ECO:0000256" key="8">
    <source>
        <dbReference type="PIRNR" id="PIRNR004553"/>
    </source>
</evidence>
<dbReference type="Pfam" id="PF03602">
    <property type="entry name" value="Cons_hypoth95"/>
    <property type="match status" value="1"/>
</dbReference>
<name>A0A4Y5Z7R6_9GAMM</name>
<organism evidence="9 10">
    <name type="scientific">Luteibacter pinisoli</name>
    <dbReference type="NCBI Taxonomy" id="2589080"/>
    <lineage>
        <taxon>Bacteria</taxon>
        <taxon>Pseudomonadati</taxon>
        <taxon>Pseudomonadota</taxon>
        <taxon>Gammaproteobacteria</taxon>
        <taxon>Lysobacterales</taxon>
        <taxon>Rhodanobacteraceae</taxon>
        <taxon>Luteibacter</taxon>
    </lineage>
</organism>
<evidence type="ECO:0000256" key="6">
    <source>
        <dbReference type="ARBA" id="ARBA00022679"/>
    </source>
</evidence>
<evidence type="ECO:0000313" key="10">
    <source>
        <dbReference type="Proteomes" id="UP000316093"/>
    </source>
</evidence>
<dbReference type="Gene3D" id="3.40.50.150">
    <property type="entry name" value="Vaccinia Virus protein VP39"/>
    <property type="match status" value="1"/>
</dbReference>
<dbReference type="SUPFAM" id="SSF53335">
    <property type="entry name" value="S-adenosyl-L-methionine-dependent methyltransferases"/>
    <property type="match status" value="1"/>
</dbReference>
<dbReference type="GO" id="GO:0052913">
    <property type="term" value="F:16S rRNA (guanine(966)-N(2))-methyltransferase activity"/>
    <property type="evidence" value="ECO:0007669"/>
    <property type="project" value="UniProtKB-EC"/>
</dbReference>
<keyword evidence="10" id="KW-1185">Reference proteome</keyword>
<dbReference type="EMBL" id="CP041046">
    <property type="protein sequence ID" value="QDE40579.1"/>
    <property type="molecule type" value="Genomic_DNA"/>
</dbReference>
<evidence type="ECO:0000256" key="3">
    <source>
        <dbReference type="ARBA" id="ARBA00012141"/>
    </source>
</evidence>
<gene>
    <name evidence="9" type="primary">rsmD</name>
    <name evidence="9" type="ORF">FIV34_15865</name>
</gene>
<keyword evidence="5 8" id="KW-0489">Methyltransferase</keyword>
<evidence type="ECO:0000256" key="4">
    <source>
        <dbReference type="ARBA" id="ARBA00013682"/>
    </source>
</evidence>
<keyword evidence="6 8" id="KW-0808">Transferase</keyword>
<dbReference type="RefSeq" id="WP_139984453.1">
    <property type="nucleotide sequence ID" value="NZ_CP041046.1"/>
</dbReference>
<dbReference type="CDD" id="cd02440">
    <property type="entry name" value="AdoMet_MTases"/>
    <property type="match status" value="1"/>
</dbReference>
<evidence type="ECO:0000313" key="9">
    <source>
        <dbReference type="EMBL" id="QDE40579.1"/>
    </source>
</evidence>
<keyword evidence="8" id="KW-0949">S-adenosyl-L-methionine</keyword>
<dbReference type="OrthoDB" id="9803017at2"/>
<dbReference type="PANTHER" id="PTHR43542">
    <property type="entry name" value="METHYLTRANSFERASE"/>
    <property type="match status" value="1"/>
</dbReference>
<protein>
    <recommendedName>
        <fullName evidence="4 8">Ribosomal RNA small subunit methyltransferase D</fullName>
        <ecNumber evidence="3 8">2.1.1.171</ecNumber>
    </recommendedName>
</protein>
<dbReference type="KEGG" id="lpy:FIV34_15865"/>
<dbReference type="PIRSF" id="PIRSF004553">
    <property type="entry name" value="CHP00095"/>
    <property type="match status" value="1"/>
</dbReference>
<dbReference type="InterPro" id="IPR004398">
    <property type="entry name" value="RNA_MeTrfase_RsmD"/>
</dbReference>
<dbReference type="InterPro" id="IPR029063">
    <property type="entry name" value="SAM-dependent_MTases_sf"/>
</dbReference>
<dbReference type="GO" id="GO:0003676">
    <property type="term" value="F:nucleic acid binding"/>
    <property type="evidence" value="ECO:0007669"/>
    <property type="project" value="InterPro"/>
</dbReference>
<proteinExistence type="inferred from homology"/>
<keyword evidence="8" id="KW-0698">rRNA processing</keyword>
<evidence type="ECO:0000256" key="2">
    <source>
        <dbReference type="ARBA" id="ARBA00005269"/>
    </source>
</evidence>
<dbReference type="NCBIfam" id="TIGR00095">
    <property type="entry name" value="16S rRNA (guanine(966)-N(2))-methyltransferase RsmD"/>
    <property type="match status" value="1"/>
</dbReference>
<evidence type="ECO:0000256" key="7">
    <source>
        <dbReference type="ARBA" id="ARBA00048326"/>
    </source>
</evidence>
<comment type="catalytic activity">
    <reaction evidence="7 8">
        <text>guanosine(966) in 16S rRNA + S-adenosyl-L-methionine = N(2)-methylguanosine(966) in 16S rRNA + S-adenosyl-L-homocysteine + H(+)</text>
        <dbReference type="Rhea" id="RHEA:23548"/>
        <dbReference type="Rhea" id="RHEA-COMP:10211"/>
        <dbReference type="Rhea" id="RHEA-COMP:10212"/>
        <dbReference type="ChEBI" id="CHEBI:15378"/>
        <dbReference type="ChEBI" id="CHEBI:57856"/>
        <dbReference type="ChEBI" id="CHEBI:59789"/>
        <dbReference type="ChEBI" id="CHEBI:74269"/>
        <dbReference type="ChEBI" id="CHEBI:74481"/>
        <dbReference type="EC" id="2.1.1.171"/>
    </reaction>
</comment>
<evidence type="ECO:0000256" key="1">
    <source>
        <dbReference type="ARBA" id="ARBA00002649"/>
    </source>
</evidence>
<dbReference type="PANTHER" id="PTHR43542:SF1">
    <property type="entry name" value="METHYLTRANSFERASE"/>
    <property type="match status" value="1"/>
</dbReference>
<dbReference type="AlphaFoldDB" id="A0A4Y5Z7R6"/>
<accession>A0A4Y5Z7R6</accession>